<sequence length="699" mass="75115">MWSLSFAPLVPLPLLIGLAVLAALAAGACVVLAGRSAILRALALTVLTVTLADPSLVFEDREPVKDVVSVVVDRSGSNRLADRAAQTQAAQTEVERQLRGLTNVESRIVEVRDAQGSGDGTRLFEALAASLADVPSERVAGAIVISDGLAHDAPPTAEALGLRAPLHVLTTGRNAEIDRRIVLVDSPRFGIVGKDQTVRLRVLEKGGPGRAGLTIRRDGEIIARREVTVGQTVSVPVRIDRGGPNVIEIEAAPLDNELTLANNRAVITIEGVRDKLRVLLVSGEPHPGERTWRNLLKADANIDLVHFTILRPPEKQDGTPINELSLIAFPTRELFQVKIKEFDLIIFDRYANQSILPLVYFDNIVRYVREGGALLIAAGPEYAGAQSLSRTPLSQILPATPDGSVIDEAYRARVSEPGKRHPVTRDLPGSEVEPPRWGEWLRMVGARARTGSPVMTGPGDRPLLMLAREQKGRVALFLTDHAWLWARGFRDGGPHLDLLRRLGHWLMKEPDLEEEALRAVARGGVIEVERQTLGDNPAPVIVTGPDGQSRSVPLEPGRPGLFTARIASSEFGLHRISGDNLTAFASLGPENPRELMEVVSNPAALQALAEATGGSSRRIGQESGSAVTVPRIVPVRSGSQFAGADWIGLRISDSGIVRGVQVSPLFIGLLGLALLFGALVAGWIGESGRRFNRRPDAAA</sequence>
<organism evidence="2 3">
    <name type="scientific">Bosea vaviloviae</name>
    <dbReference type="NCBI Taxonomy" id="1526658"/>
    <lineage>
        <taxon>Bacteria</taxon>
        <taxon>Pseudomonadati</taxon>
        <taxon>Pseudomonadota</taxon>
        <taxon>Alphaproteobacteria</taxon>
        <taxon>Hyphomicrobiales</taxon>
        <taxon>Boseaceae</taxon>
        <taxon>Bosea</taxon>
    </lineage>
</organism>
<keyword evidence="1" id="KW-0812">Transmembrane</keyword>
<feature type="transmembrane region" description="Helical" evidence="1">
    <location>
        <begin position="665"/>
        <end position="684"/>
    </location>
</feature>
<name>A0A0N1F4B5_9HYPH</name>
<protein>
    <submittedName>
        <fullName evidence="2">Membrane protein</fullName>
    </submittedName>
</protein>
<accession>A0A0N1F4B5</accession>
<dbReference type="OrthoDB" id="9769144at2"/>
<dbReference type="Proteomes" id="UP000037822">
    <property type="component" value="Unassembled WGS sequence"/>
</dbReference>
<gene>
    <name evidence="2" type="ORF">AE618_14600</name>
</gene>
<dbReference type="PANTHER" id="PTHR37947:SF1">
    <property type="entry name" value="BLL2462 PROTEIN"/>
    <property type="match status" value="1"/>
</dbReference>
<dbReference type="Gene3D" id="3.40.50.880">
    <property type="match status" value="1"/>
</dbReference>
<dbReference type="EMBL" id="LGSZ01000045">
    <property type="protein sequence ID" value="KPH80236.1"/>
    <property type="molecule type" value="Genomic_DNA"/>
</dbReference>
<dbReference type="PATRIC" id="fig|1526658.3.peg.1124"/>
<comment type="caution">
    <text evidence="2">The sequence shown here is derived from an EMBL/GenBank/DDBJ whole genome shotgun (WGS) entry which is preliminary data.</text>
</comment>
<keyword evidence="1" id="KW-1133">Transmembrane helix</keyword>
<evidence type="ECO:0000313" key="3">
    <source>
        <dbReference type="Proteomes" id="UP000037822"/>
    </source>
</evidence>
<proteinExistence type="predicted"/>
<dbReference type="AlphaFoldDB" id="A0A0N1F4B5"/>
<dbReference type="InterPro" id="IPR029062">
    <property type="entry name" value="Class_I_gatase-like"/>
</dbReference>
<dbReference type="PANTHER" id="PTHR37947">
    <property type="entry name" value="BLL2462 PROTEIN"/>
    <property type="match status" value="1"/>
</dbReference>
<keyword evidence="3" id="KW-1185">Reference proteome</keyword>
<evidence type="ECO:0000256" key="1">
    <source>
        <dbReference type="SAM" id="Phobius"/>
    </source>
</evidence>
<keyword evidence="1" id="KW-0472">Membrane</keyword>
<dbReference type="SUPFAM" id="SSF52317">
    <property type="entry name" value="Class I glutamine amidotransferase-like"/>
    <property type="match status" value="1"/>
</dbReference>
<reference evidence="2 3" key="1">
    <citation type="submission" date="2015-07" db="EMBL/GenBank/DDBJ databases">
        <title>Whole genome sequencing of Bosea vaviloviae isolated from cave pool.</title>
        <authorList>
            <person name="Tan N.E.H."/>
            <person name="Lee Y.P."/>
            <person name="Gan H.M."/>
            <person name="Barton H."/>
            <person name="Savka M.A."/>
        </authorList>
    </citation>
    <scope>NUCLEOTIDE SEQUENCE [LARGE SCALE GENOMIC DNA]</scope>
    <source>
        <strain evidence="2 3">SD260</strain>
    </source>
</reference>
<evidence type="ECO:0000313" key="2">
    <source>
        <dbReference type="EMBL" id="KPH80236.1"/>
    </source>
</evidence>
<dbReference type="RefSeq" id="WP_054209785.1">
    <property type="nucleotide sequence ID" value="NZ_LGSZ01000045.1"/>
</dbReference>